<accession>A0ABT6B1C3</accession>
<evidence type="ECO:0000313" key="10">
    <source>
        <dbReference type="EMBL" id="MDF3837746.1"/>
    </source>
</evidence>
<evidence type="ECO:0000256" key="2">
    <source>
        <dbReference type="ARBA" id="ARBA00007898"/>
    </source>
</evidence>
<dbReference type="PANTHER" id="PTHR30627:SF6">
    <property type="entry name" value="BETA-LACTAMASE YBXI-RELATED"/>
    <property type="match status" value="1"/>
</dbReference>
<sequence>MPAALLLSGLCAFPASARTICTVVADAANGHPLLLQGECNERYTPASSFKIALSLMGFDSGILKDEHTPSWPFQPGYPDWGGETWRQPTDPARWIRYSVVWYSQQVAERLGEDRFQRYTSAFGYGNQDVSGDPGKHNGTQGAWNISSLRISPLEQLAFLRKVVNRQLPVSAHAYDMTARIFEQEQAPDGWRLYGKTGTGSPGTNGVYDRNHAYGWFVGWAEKGERKLVFARLIQDEQATTPNAGMRARDAFIQAFPGLVNANTKD</sequence>
<feature type="domain" description="Penicillin-binding protein transpeptidase" evidence="9">
    <location>
        <begin position="21"/>
        <end position="244"/>
    </location>
</feature>
<protein>
    <recommendedName>
        <fullName evidence="3 7">Beta-lactamase</fullName>
        <ecNumber evidence="3 7">3.5.2.6</ecNumber>
    </recommendedName>
</protein>
<dbReference type="GO" id="GO:0008800">
    <property type="term" value="F:beta-lactamase activity"/>
    <property type="evidence" value="ECO:0007669"/>
    <property type="project" value="UniProtKB-EC"/>
</dbReference>
<evidence type="ECO:0000256" key="4">
    <source>
        <dbReference type="ARBA" id="ARBA00022729"/>
    </source>
</evidence>
<dbReference type="SUPFAM" id="SSF56601">
    <property type="entry name" value="beta-lactamase/transpeptidase-like"/>
    <property type="match status" value="1"/>
</dbReference>
<evidence type="ECO:0000256" key="7">
    <source>
        <dbReference type="RuleBase" id="RU361140"/>
    </source>
</evidence>
<proteinExistence type="inferred from homology"/>
<dbReference type="InterPro" id="IPR001460">
    <property type="entry name" value="PCN-bd_Tpept"/>
</dbReference>
<keyword evidence="4 8" id="KW-0732">Signal</keyword>
<comment type="catalytic activity">
    <reaction evidence="1 7">
        <text>a beta-lactam + H2O = a substituted beta-amino acid</text>
        <dbReference type="Rhea" id="RHEA:20401"/>
        <dbReference type="ChEBI" id="CHEBI:15377"/>
        <dbReference type="ChEBI" id="CHEBI:35627"/>
        <dbReference type="ChEBI" id="CHEBI:140347"/>
        <dbReference type="EC" id="3.5.2.6"/>
    </reaction>
</comment>
<dbReference type="NCBIfam" id="NF000270">
    <property type="entry name" value="bla_class_D_alt"/>
    <property type="match status" value="1"/>
</dbReference>
<feature type="signal peptide" evidence="8">
    <location>
        <begin position="1"/>
        <end position="17"/>
    </location>
</feature>
<evidence type="ECO:0000256" key="3">
    <source>
        <dbReference type="ARBA" id="ARBA00012865"/>
    </source>
</evidence>
<dbReference type="EC" id="3.5.2.6" evidence="3 7"/>
<evidence type="ECO:0000256" key="8">
    <source>
        <dbReference type="SAM" id="SignalP"/>
    </source>
</evidence>
<dbReference type="PROSITE" id="PS00337">
    <property type="entry name" value="BETA_LACTAMASE_D"/>
    <property type="match status" value="1"/>
</dbReference>
<dbReference type="PANTHER" id="PTHR30627">
    <property type="entry name" value="PEPTIDOGLYCAN D,D-TRANSPEPTIDASE"/>
    <property type="match status" value="1"/>
</dbReference>
<comment type="caution">
    <text evidence="10">The sequence shown here is derived from an EMBL/GenBank/DDBJ whole genome shotgun (WGS) entry which is preliminary data.</text>
</comment>
<evidence type="ECO:0000259" key="9">
    <source>
        <dbReference type="Pfam" id="PF00905"/>
    </source>
</evidence>
<organism evidence="10 11">
    <name type="scientific">Cupriavidus basilensis</name>
    <dbReference type="NCBI Taxonomy" id="68895"/>
    <lineage>
        <taxon>Bacteria</taxon>
        <taxon>Pseudomonadati</taxon>
        <taxon>Pseudomonadota</taxon>
        <taxon>Betaproteobacteria</taxon>
        <taxon>Burkholderiales</taxon>
        <taxon>Burkholderiaceae</taxon>
        <taxon>Cupriavidus</taxon>
    </lineage>
</organism>
<dbReference type="InterPro" id="IPR012338">
    <property type="entry name" value="Beta-lactam/transpept-like"/>
</dbReference>
<keyword evidence="5 7" id="KW-0378">Hydrolase</keyword>
<feature type="chain" id="PRO_5045054126" description="Beta-lactamase" evidence="8">
    <location>
        <begin position="18"/>
        <end position="265"/>
    </location>
</feature>
<name>A0ABT6B1C3_9BURK</name>
<evidence type="ECO:0000256" key="1">
    <source>
        <dbReference type="ARBA" id="ARBA00001526"/>
    </source>
</evidence>
<reference evidence="10 11" key="1">
    <citation type="submission" date="2023-03" db="EMBL/GenBank/DDBJ databases">
        <title>Draft assemblies of triclosan tolerant bacteria isolated from returned activated sludge.</title>
        <authorList>
            <person name="Van Hamelsveld S."/>
        </authorList>
    </citation>
    <scope>NUCLEOTIDE SEQUENCE [LARGE SCALE GENOMIC DNA]</scope>
    <source>
        <strain evidence="10 11">GW210010_S58</strain>
    </source>
</reference>
<comment type="similarity">
    <text evidence="2 7">Belongs to the class-D beta-lactamase family.</text>
</comment>
<dbReference type="Pfam" id="PF00905">
    <property type="entry name" value="Transpeptidase"/>
    <property type="match status" value="1"/>
</dbReference>
<dbReference type="Proteomes" id="UP001216674">
    <property type="component" value="Unassembled WGS sequence"/>
</dbReference>
<dbReference type="InterPro" id="IPR050515">
    <property type="entry name" value="Beta-lactam/transpept"/>
</dbReference>
<evidence type="ECO:0000256" key="6">
    <source>
        <dbReference type="ARBA" id="ARBA00023251"/>
    </source>
</evidence>
<evidence type="ECO:0000313" key="11">
    <source>
        <dbReference type="Proteomes" id="UP001216674"/>
    </source>
</evidence>
<keyword evidence="6 7" id="KW-0046">Antibiotic resistance</keyword>
<gene>
    <name evidence="10" type="primary">blaOXA</name>
    <name evidence="10" type="ORF">P3W85_33155</name>
</gene>
<dbReference type="Gene3D" id="3.40.710.10">
    <property type="entry name" value="DD-peptidase/beta-lactamase superfamily"/>
    <property type="match status" value="1"/>
</dbReference>
<dbReference type="InterPro" id="IPR002137">
    <property type="entry name" value="Beta-lactam_class-D_AS"/>
</dbReference>
<evidence type="ECO:0000256" key="5">
    <source>
        <dbReference type="ARBA" id="ARBA00022801"/>
    </source>
</evidence>
<dbReference type="EMBL" id="JARJLM010000532">
    <property type="protein sequence ID" value="MDF3837746.1"/>
    <property type="molecule type" value="Genomic_DNA"/>
</dbReference>
<keyword evidence="11" id="KW-1185">Reference proteome</keyword>